<organism evidence="1 2">
    <name type="scientific">Fomitopsis schrenkii</name>
    <name type="common">Brown rot fungus</name>
    <dbReference type="NCBI Taxonomy" id="2126942"/>
    <lineage>
        <taxon>Eukaryota</taxon>
        <taxon>Fungi</taxon>
        <taxon>Dikarya</taxon>
        <taxon>Basidiomycota</taxon>
        <taxon>Agaricomycotina</taxon>
        <taxon>Agaricomycetes</taxon>
        <taxon>Polyporales</taxon>
        <taxon>Fomitopsis</taxon>
    </lineage>
</organism>
<dbReference type="OrthoDB" id="2954746at2759"/>
<sequence>MPRITRDHAYFLDAPPYANGCPDDVLIPTQEASTNSSHDSSESTFYFTARSAFSEPSEEHAQQTILQILDAESGVIFDKVCQGSKGTLKGRPFAPGVLDGQYAVAVQPQSPRLRRNLASDNLVGMAAQPIPSLVLTLPTPQLPASPVFLQRSPITVHQFIAAAEAPSAPLPPDGHPLRPVPSMEFCPDCQWLACKVWYQANDGGRRQRLTEPYIKPAESNATNRALMDLLQAPTGSGSSYGLGIRAGPQVVVSKSRFRKLAPLLAMATAESSMSIIYREEVLPVARRALSAVNLRALAILPRKLWAILVDVLAHNIRLLGPFLHALAELNLHVGLGCDTPDYSECLWMMTEESANNVQLVARATQTTSRFLEHLGD</sequence>
<dbReference type="InParanoid" id="S8EEG6"/>
<dbReference type="AlphaFoldDB" id="S8EEG6"/>
<evidence type="ECO:0000313" key="2">
    <source>
        <dbReference type="Proteomes" id="UP000015241"/>
    </source>
</evidence>
<accession>S8EEG6</accession>
<keyword evidence="2" id="KW-1185">Reference proteome</keyword>
<dbReference type="Proteomes" id="UP000015241">
    <property type="component" value="Unassembled WGS sequence"/>
</dbReference>
<dbReference type="HOGENOM" id="CLU_735731_0_0_1"/>
<dbReference type="eggNOG" id="ENOG502RCS1">
    <property type="taxonomic scope" value="Eukaryota"/>
</dbReference>
<proteinExistence type="predicted"/>
<evidence type="ECO:0000313" key="1">
    <source>
        <dbReference type="EMBL" id="EPT03407.1"/>
    </source>
</evidence>
<name>S8EEG6_FOMSC</name>
<dbReference type="EMBL" id="KE504130">
    <property type="protein sequence ID" value="EPT03407.1"/>
    <property type="molecule type" value="Genomic_DNA"/>
</dbReference>
<protein>
    <submittedName>
        <fullName evidence="1">Uncharacterized protein</fullName>
    </submittedName>
</protein>
<reference evidence="1 2" key="1">
    <citation type="journal article" date="2012" name="Science">
        <title>The Paleozoic origin of enzymatic lignin decomposition reconstructed from 31 fungal genomes.</title>
        <authorList>
            <person name="Floudas D."/>
            <person name="Binder M."/>
            <person name="Riley R."/>
            <person name="Barry K."/>
            <person name="Blanchette R.A."/>
            <person name="Henrissat B."/>
            <person name="Martinez A.T."/>
            <person name="Otillar R."/>
            <person name="Spatafora J.W."/>
            <person name="Yadav J.S."/>
            <person name="Aerts A."/>
            <person name="Benoit I."/>
            <person name="Boyd A."/>
            <person name="Carlson A."/>
            <person name="Copeland A."/>
            <person name="Coutinho P.M."/>
            <person name="de Vries R.P."/>
            <person name="Ferreira P."/>
            <person name="Findley K."/>
            <person name="Foster B."/>
            <person name="Gaskell J."/>
            <person name="Glotzer D."/>
            <person name="Gorecki P."/>
            <person name="Heitman J."/>
            <person name="Hesse C."/>
            <person name="Hori C."/>
            <person name="Igarashi K."/>
            <person name="Jurgens J.A."/>
            <person name="Kallen N."/>
            <person name="Kersten P."/>
            <person name="Kohler A."/>
            <person name="Kuees U."/>
            <person name="Kumar T.K.A."/>
            <person name="Kuo A."/>
            <person name="LaButti K."/>
            <person name="Larrondo L.F."/>
            <person name="Lindquist E."/>
            <person name="Ling A."/>
            <person name="Lombard V."/>
            <person name="Lucas S."/>
            <person name="Lundell T."/>
            <person name="Martin R."/>
            <person name="McLaughlin D.J."/>
            <person name="Morgenstern I."/>
            <person name="Morin E."/>
            <person name="Murat C."/>
            <person name="Nagy L.G."/>
            <person name="Nolan M."/>
            <person name="Ohm R.A."/>
            <person name="Patyshakuliyeva A."/>
            <person name="Rokas A."/>
            <person name="Ruiz-Duenas F.J."/>
            <person name="Sabat G."/>
            <person name="Salamov A."/>
            <person name="Samejima M."/>
            <person name="Schmutz J."/>
            <person name="Slot J.C."/>
            <person name="St John F."/>
            <person name="Stenlid J."/>
            <person name="Sun H."/>
            <person name="Sun S."/>
            <person name="Syed K."/>
            <person name="Tsang A."/>
            <person name="Wiebenga A."/>
            <person name="Young D."/>
            <person name="Pisabarro A."/>
            <person name="Eastwood D.C."/>
            <person name="Martin F."/>
            <person name="Cullen D."/>
            <person name="Grigoriev I.V."/>
            <person name="Hibbett D.S."/>
        </authorList>
    </citation>
    <scope>NUCLEOTIDE SEQUENCE</scope>
    <source>
        <strain evidence="2">FP-58527</strain>
    </source>
</reference>
<gene>
    <name evidence="1" type="ORF">FOMPIDRAFT_1046951</name>
</gene>